<keyword evidence="3" id="KW-1185">Reference proteome</keyword>
<gene>
    <name evidence="2" type="ORF">LK07_20570</name>
</gene>
<keyword evidence="1" id="KW-0472">Membrane</keyword>
<sequence length="246" mass="27619">MQPTCKFEIARQLHVIAWDTGSQIACTDNRGTCVNGQARLVEAFREMRTGDGVTLDKLDERDWMFPLLLVDNAEQARKKLAELIGTMGDGMVARSVRVALAIGAGIEAHIGVVKRRVQATATPEGGGRPYIERAPRTLSDYEDAIGFPALAKLILDRHAEVQAAKEREPDFFDLMTDPHFKQGFELAQDVVFRLDADKVVMTRRNLRFMQVNTIVLAFLMFFFGGMIMYGIIATYPNFFFHAVKKS</sequence>
<reference evidence="2 3" key="1">
    <citation type="submission" date="2017-07" db="EMBL/GenBank/DDBJ databases">
        <title>Genome sequence of Streptomyces pluripotens MUSC 137T.</title>
        <authorList>
            <person name="Ser H.-L."/>
            <person name="Lee L.-H."/>
        </authorList>
    </citation>
    <scope>NUCLEOTIDE SEQUENCE [LARGE SCALE GENOMIC DNA]</scope>
    <source>
        <strain evidence="2 3">MUSC 137</strain>
    </source>
</reference>
<evidence type="ECO:0000313" key="2">
    <source>
        <dbReference type="EMBL" id="ASN26004.1"/>
    </source>
</evidence>
<feature type="transmembrane region" description="Helical" evidence="1">
    <location>
        <begin position="211"/>
        <end position="232"/>
    </location>
</feature>
<dbReference type="AlphaFoldDB" id="A0A221P1G9"/>
<keyword evidence="1" id="KW-0812">Transmembrane</keyword>
<dbReference type="KEGG" id="splu:LK06_019405"/>
<proteinExistence type="predicted"/>
<evidence type="ECO:0000313" key="3">
    <source>
        <dbReference type="Proteomes" id="UP000031501"/>
    </source>
</evidence>
<accession>A0A221P1G9</accession>
<organism evidence="2 3">
    <name type="scientific">Streptomyces pluripotens</name>
    <dbReference type="NCBI Taxonomy" id="1355015"/>
    <lineage>
        <taxon>Bacteria</taxon>
        <taxon>Bacillati</taxon>
        <taxon>Actinomycetota</taxon>
        <taxon>Actinomycetes</taxon>
        <taxon>Kitasatosporales</taxon>
        <taxon>Streptomycetaceae</taxon>
        <taxon>Streptomyces</taxon>
    </lineage>
</organism>
<dbReference type="EMBL" id="CP022433">
    <property type="protein sequence ID" value="ASN26004.1"/>
    <property type="molecule type" value="Genomic_DNA"/>
</dbReference>
<evidence type="ECO:0000256" key="1">
    <source>
        <dbReference type="SAM" id="Phobius"/>
    </source>
</evidence>
<protein>
    <submittedName>
        <fullName evidence="2">Uncharacterized protein</fullName>
    </submittedName>
</protein>
<keyword evidence="1" id="KW-1133">Transmembrane helix</keyword>
<name>A0A221P1G9_9ACTN</name>
<dbReference type="Proteomes" id="UP000031501">
    <property type="component" value="Chromosome"/>
</dbReference>